<accession>A0A8J4VLR2</accession>
<dbReference type="OrthoDB" id="1299405at2759"/>
<comment type="caution">
    <text evidence="2">The sequence shown here is derived from an EMBL/GenBank/DDBJ whole genome shotgun (WGS) entry which is preliminary data.</text>
</comment>
<evidence type="ECO:0000313" key="3">
    <source>
        <dbReference type="Proteomes" id="UP000737018"/>
    </source>
</evidence>
<dbReference type="AlphaFoldDB" id="A0A8J4VLR2"/>
<evidence type="ECO:0000313" key="2">
    <source>
        <dbReference type="EMBL" id="KAF3961812.1"/>
    </source>
</evidence>
<evidence type="ECO:0000256" key="1">
    <source>
        <dbReference type="SAM" id="MobiDB-lite"/>
    </source>
</evidence>
<keyword evidence="3" id="KW-1185">Reference proteome</keyword>
<reference evidence="2" key="1">
    <citation type="submission" date="2020-03" db="EMBL/GenBank/DDBJ databases">
        <title>Castanea mollissima Vanexum genome sequencing.</title>
        <authorList>
            <person name="Staton M."/>
        </authorList>
    </citation>
    <scope>NUCLEOTIDE SEQUENCE</scope>
    <source>
        <tissue evidence="2">Leaf</tissue>
    </source>
</reference>
<sequence>MCRARGNFNNNKNNNKGSTSNKANVVQTEEIIAAVVCEAHLVTKVKGWVVDSACTSHISAFKEEFSSYTPMAEGTECVYVRDNRQVTFINAEVTVDSSKSFSKLPRTISHLLEFSLESLEGVLSINLAWILNLDIVLGKFILRSKVALYLVCGPMFGSLRKT</sequence>
<name>A0A8J4VLR2_9ROSI</name>
<gene>
    <name evidence="2" type="ORF">CMV_013612</name>
</gene>
<organism evidence="2 3">
    <name type="scientific">Castanea mollissima</name>
    <name type="common">Chinese chestnut</name>
    <dbReference type="NCBI Taxonomy" id="60419"/>
    <lineage>
        <taxon>Eukaryota</taxon>
        <taxon>Viridiplantae</taxon>
        <taxon>Streptophyta</taxon>
        <taxon>Embryophyta</taxon>
        <taxon>Tracheophyta</taxon>
        <taxon>Spermatophyta</taxon>
        <taxon>Magnoliopsida</taxon>
        <taxon>eudicotyledons</taxon>
        <taxon>Gunneridae</taxon>
        <taxon>Pentapetalae</taxon>
        <taxon>rosids</taxon>
        <taxon>fabids</taxon>
        <taxon>Fagales</taxon>
        <taxon>Fagaceae</taxon>
        <taxon>Castanea</taxon>
    </lineage>
</organism>
<protein>
    <submittedName>
        <fullName evidence="2">Uncharacterized protein</fullName>
    </submittedName>
</protein>
<proteinExistence type="predicted"/>
<dbReference type="Proteomes" id="UP000737018">
    <property type="component" value="Unassembled WGS sequence"/>
</dbReference>
<feature type="region of interest" description="Disordered" evidence="1">
    <location>
        <begin position="1"/>
        <end position="21"/>
    </location>
</feature>
<dbReference type="EMBL" id="JRKL02001829">
    <property type="protein sequence ID" value="KAF3961812.1"/>
    <property type="molecule type" value="Genomic_DNA"/>
</dbReference>